<name>A0ABP8ISB9_9BACT</name>
<keyword evidence="6 7" id="KW-0269">Exonuclease</keyword>
<dbReference type="Proteomes" id="UP001501153">
    <property type="component" value="Unassembled WGS sequence"/>
</dbReference>
<evidence type="ECO:0000259" key="8">
    <source>
        <dbReference type="Pfam" id="PF00149"/>
    </source>
</evidence>
<comment type="similarity">
    <text evidence="1 7">Belongs to the SbcD family.</text>
</comment>
<dbReference type="Pfam" id="PF12320">
    <property type="entry name" value="SbcD_C"/>
    <property type="match status" value="1"/>
</dbReference>
<evidence type="ECO:0000256" key="6">
    <source>
        <dbReference type="ARBA" id="ARBA00022839"/>
    </source>
</evidence>
<comment type="caution">
    <text evidence="10">The sequence shown here is derived from an EMBL/GenBank/DDBJ whole genome shotgun (WGS) entry which is preliminary data.</text>
</comment>
<dbReference type="SUPFAM" id="SSF56300">
    <property type="entry name" value="Metallo-dependent phosphatases"/>
    <property type="match status" value="1"/>
</dbReference>
<dbReference type="InterPro" id="IPR026843">
    <property type="entry name" value="SbcD_C"/>
</dbReference>
<evidence type="ECO:0000256" key="3">
    <source>
        <dbReference type="ARBA" id="ARBA00013365"/>
    </source>
</evidence>
<dbReference type="InterPro" id="IPR004593">
    <property type="entry name" value="SbcD"/>
</dbReference>
<keyword evidence="7" id="KW-0233">DNA recombination</keyword>
<evidence type="ECO:0000256" key="7">
    <source>
        <dbReference type="RuleBase" id="RU363069"/>
    </source>
</evidence>
<keyword evidence="7" id="KW-0235">DNA replication</keyword>
<accession>A0ABP8ISB9</accession>
<feature type="domain" description="Calcineurin-like phosphoesterase" evidence="8">
    <location>
        <begin position="1"/>
        <end position="143"/>
    </location>
</feature>
<keyword evidence="5 7" id="KW-0378">Hydrolase</keyword>
<keyword evidence="7" id="KW-0255">Endonuclease</keyword>
<dbReference type="RefSeq" id="WP_345238375.1">
    <property type="nucleotide sequence ID" value="NZ_BAABGZ010000081.1"/>
</dbReference>
<comment type="function">
    <text evidence="7">SbcCD cleaves DNA hairpin structures. These structures can inhibit DNA replication and are intermediates in certain DNA recombination reactions. The complex acts as a 3'-&gt;5' double strand exonuclease that can open hairpins. It also has a 5' single-strand endonuclease activity.</text>
</comment>
<evidence type="ECO:0000313" key="10">
    <source>
        <dbReference type="EMBL" id="GAA4370222.1"/>
    </source>
</evidence>
<dbReference type="EMBL" id="BAABGZ010000081">
    <property type="protein sequence ID" value="GAA4370222.1"/>
    <property type="molecule type" value="Genomic_DNA"/>
</dbReference>
<evidence type="ECO:0000313" key="11">
    <source>
        <dbReference type="Proteomes" id="UP001501153"/>
    </source>
</evidence>
<reference evidence="11" key="1">
    <citation type="journal article" date="2019" name="Int. J. Syst. Evol. Microbiol.">
        <title>The Global Catalogue of Microorganisms (GCM) 10K type strain sequencing project: providing services to taxonomists for standard genome sequencing and annotation.</title>
        <authorList>
            <consortium name="The Broad Institute Genomics Platform"/>
            <consortium name="The Broad Institute Genome Sequencing Center for Infectious Disease"/>
            <person name="Wu L."/>
            <person name="Ma J."/>
        </authorList>
    </citation>
    <scope>NUCLEOTIDE SEQUENCE [LARGE SCALE GENOMIC DNA]</scope>
    <source>
        <strain evidence="11">JCM 17923</strain>
    </source>
</reference>
<proteinExistence type="inferred from homology"/>
<dbReference type="PANTHER" id="PTHR30337">
    <property type="entry name" value="COMPONENT OF ATP-DEPENDENT DSDNA EXONUCLEASE"/>
    <property type="match status" value="1"/>
</dbReference>
<keyword evidence="4 7" id="KW-0540">Nuclease</keyword>
<dbReference type="CDD" id="cd00840">
    <property type="entry name" value="MPP_Mre11_N"/>
    <property type="match status" value="1"/>
</dbReference>
<evidence type="ECO:0000256" key="2">
    <source>
        <dbReference type="ARBA" id="ARBA00011322"/>
    </source>
</evidence>
<organism evidence="10 11">
    <name type="scientific">Hymenobacter saemangeumensis</name>
    <dbReference type="NCBI Taxonomy" id="1084522"/>
    <lineage>
        <taxon>Bacteria</taxon>
        <taxon>Pseudomonadati</taxon>
        <taxon>Bacteroidota</taxon>
        <taxon>Cytophagia</taxon>
        <taxon>Cytophagales</taxon>
        <taxon>Hymenobacteraceae</taxon>
        <taxon>Hymenobacter</taxon>
    </lineage>
</organism>
<dbReference type="GO" id="GO:0004527">
    <property type="term" value="F:exonuclease activity"/>
    <property type="evidence" value="ECO:0007669"/>
    <property type="project" value="UniProtKB-KW"/>
</dbReference>
<dbReference type="InterPro" id="IPR041796">
    <property type="entry name" value="Mre11_N"/>
</dbReference>
<evidence type="ECO:0000256" key="1">
    <source>
        <dbReference type="ARBA" id="ARBA00010555"/>
    </source>
</evidence>
<sequence>MRVLHTADWHLGQRFQNGHERLAEHRCFLDWLLKTIEEECVEVLVVAGDVFDTGSPPAAARQLYYDFLASLRRSACCHDVVIVGGNHDSAATLNASASLLKGLRVHVVGGVPEQFDEQCIRLPHGAEEPRLVVAAVPYLRDGDVRRLVPGENAAEREARLRDGIAAHYQQVADCLLHYREQGVPVLATGHLFAAGCADNDQLTERPLSIGNLGQITADAFPALFDYVALGHLHRPQVVGGQERVRYSGAPIPLSFSETSHPQQVLLLTFEAGGCCPRIEALDVPCERRLLRLRGTLEEVVKQLAEYDNGDFQHEAWAEVLVRPGQPWALVQEQVREAWLSTEGRIRVVAGPRPWREVEATPEGAPAAAEAPPLPHLDELTPQVVFDQLLDSPAYASFGEDTRAELRSTFAELLRSTPAN</sequence>
<protein>
    <recommendedName>
        <fullName evidence="3 7">Nuclease SbcCD subunit D</fullName>
    </recommendedName>
</protein>
<feature type="domain" description="Nuclease SbcCD subunit D C-terminal" evidence="9">
    <location>
        <begin position="285"/>
        <end position="390"/>
    </location>
</feature>
<dbReference type="InterPro" id="IPR029052">
    <property type="entry name" value="Metallo-depent_PP-like"/>
</dbReference>
<dbReference type="InterPro" id="IPR004843">
    <property type="entry name" value="Calcineurin-like_PHP"/>
</dbReference>
<dbReference type="NCBIfam" id="TIGR00619">
    <property type="entry name" value="sbcd"/>
    <property type="match status" value="1"/>
</dbReference>
<evidence type="ECO:0000256" key="4">
    <source>
        <dbReference type="ARBA" id="ARBA00022722"/>
    </source>
</evidence>
<evidence type="ECO:0000256" key="5">
    <source>
        <dbReference type="ARBA" id="ARBA00022801"/>
    </source>
</evidence>
<dbReference type="PANTHER" id="PTHR30337:SF0">
    <property type="entry name" value="NUCLEASE SBCCD SUBUNIT D"/>
    <property type="match status" value="1"/>
</dbReference>
<comment type="subunit">
    <text evidence="2 7">Heterodimer of SbcC and SbcD.</text>
</comment>
<gene>
    <name evidence="7" type="primary">sbcD</name>
    <name evidence="10" type="ORF">GCM10023185_44570</name>
</gene>
<dbReference type="Gene3D" id="3.60.21.10">
    <property type="match status" value="1"/>
</dbReference>
<dbReference type="Pfam" id="PF00149">
    <property type="entry name" value="Metallophos"/>
    <property type="match status" value="1"/>
</dbReference>
<keyword evidence="11" id="KW-1185">Reference proteome</keyword>
<evidence type="ECO:0000259" key="9">
    <source>
        <dbReference type="Pfam" id="PF12320"/>
    </source>
</evidence>
<dbReference type="InterPro" id="IPR050535">
    <property type="entry name" value="DNA_Repair-Maintenance_Comp"/>
</dbReference>